<dbReference type="PROSITE" id="PS51077">
    <property type="entry name" value="HTH_ICLR"/>
    <property type="match status" value="1"/>
</dbReference>
<dbReference type="PROSITE" id="PS51078">
    <property type="entry name" value="ICLR_ED"/>
    <property type="match status" value="1"/>
</dbReference>
<feature type="domain" description="IclR-ED" evidence="5">
    <location>
        <begin position="100"/>
        <end position="269"/>
    </location>
</feature>
<protein>
    <submittedName>
        <fullName evidence="6">Uncharacterized HTH-type transcriptional regulator RhmR</fullName>
    </submittedName>
</protein>
<gene>
    <name evidence="6" type="primary">rhmR</name>
    <name evidence="6" type="ORF">NCTC11819_01425</name>
</gene>
<dbReference type="Proteomes" id="UP000255284">
    <property type="component" value="Unassembled WGS sequence"/>
</dbReference>
<accession>A0A8G2M5K7</accession>
<keyword evidence="3" id="KW-0804">Transcription</keyword>
<organism evidence="6 7">
    <name type="scientific">Mobiluncus mulieris</name>
    <dbReference type="NCBI Taxonomy" id="2052"/>
    <lineage>
        <taxon>Bacteria</taxon>
        <taxon>Bacillati</taxon>
        <taxon>Actinomycetota</taxon>
        <taxon>Actinomycetes</taxon>
        <taxon>Actinomycetales</taxon>
        <taxon>Actinomycetaceae</taxon>
        <taxon>Mobiluncus</taxon>
    </lineage>
</organism>
<reference evidence="6 7" key="1">
    <citation type="submission" date="2018-06" db="EMBL/GenBank/DDBJ databases">
        <authorList>
            <consortium name="Pathogen Informatics"/>
            <person name="Doyle S."/>
        </authorList>
    </citation>
    <scope>NUCLEOTIDE SEQUENCE [LARGE SCALE GENOMIC DNA]</scope>
    <source>
        <strain evidence="6 7">NCTC11819</strain>
    </source>
</reference>
<dbReference type="InterPro" id="IPR036390">
    <property type="entry name" value="WH_DNA-bd_sf"/>
</dbReference>
<dbReference type="SUPFAM" id="SSF55781">
    <property type="entry name" value="GAF domain-like"/>
    <property type="match status" value="1"/>
</dbReference>
<evidence type="ECO:0000259" key="4">
    <source>
        <dbReference type="PROSITE" id="PS51077"/>
    </source>
</evidence>
<dbReference type="Gene3D" id="3.30.450.40">
    <property type="match status" value="1"/>
</dbReference>
<dbReference type="EMBL" id="UGGQ01000006">
    <property type="protein sequence ID" value="STO16847.1"/>
    <property type="molecule type" value="Genomic_DNA"/>
</dbReference>
<dbReference type="PANTHER" id="PTHR30136:SF39">
    <property type="entry name" value="TRANSCRIPTIONAL REGULATORY PROTEIN"/>
    <property type="match status" value="1"/>
</dbReference>
<dbReference type="GO" id="GO:0003700">
    <property type="term" value="F:DNA-binding transcription factor activity"/>
    <property type="evidence" value="ECO:0007669"/>
    <property type="project" value="TreeGrafter"/>
</dbReference>
<evidence type="ECO:0000313" key="7">
    <source>
        <dbReference type="Proteomes" id="UP000255284"/>
    </source>
</evidence>
<dbReference type="Pfam" id="PF01614">
    <property type="entry name" value="IclR_C"/>
    <property type="match status" value="1"/>
</dbReference>
<dbReference type="InterPro" id="IPR050707">
    <property type="entry name" value="HTH_MetabolicPath_Reg"/>
</dbReference>
<evidence type="ECO:0000313" key="6">
    <source>
        <dbReference type="EMBL" id="STO16847.1"/>
    </source>
</evidence>
<name>A0A8G2M5K7_9ACTO</name>
<dbReference type="InterPro" id="IPR036388">
    <property type="entry name" value="WH-like_DNA-bd_sf"/>
</dbReference>
<dbReference type="InterPro" id="IPR005471">
    <property type="entry name" value="Tscrpt_reg_IclR_N"/>
</dbReference>
<dbReference type="Gene3D" id="1.10.10.10">
    <property type="entry name" value="Winged helix-like DNA-binding domain superfamily/Winged helix DNA-binding domain"/>
    <property type="match status" value="1"/>
</dbReference>
<dbReference type="PANTHER" id="PTHR30136">
    <property type="entry name" value="HELIX-TURN-HELIX TRANSCRIPTIONAL REGULATOR, ICLR FAMILY"/>
    <property type="match status" value="1"/>
</dbReference>
<dbReference type="GO" id="GO:0045892">
    <property type="term" value="P:negative regulation of DNA-templated transcription"/>
    <property type="evidence" value="ECO:0007669"/>
    <property type="project" value="TreeGrafter"/>
</dbReference>
<proteinExistence type="predicted"/>
<dbReference type="SMART" id="SM00346">
    <property type="entry name" value="HTH_ICLR"/>
    <property type="match status" value="1"/>
</dbReference>
<dbReference type="InterPro" id="IPR014757">
    <property type="entry name" value="Tscrpt_reg_IclR_C"/>
</dbReference>
<sequence length="272" mass="29530">MLNAVETHRNLEIIRGASLAFHILRCQYRVMDKTEENSGVGVLDKAVAILSQLEAGPASLSRLVATTHLARPTVYRLAVALEHHRFVNRDARGRFILGPRFAELAGAAGDDRLLAIATPVLTALRDHTHESCQLFRRQADQQICVAAVDRPIGLRDSVPVGALLSLRAGSSAQILLAWEEPERMHRAMRGAVFNVTQLSEVRRRGWAQAVGEREVGVASVAAPVRGANGRVVAAVCVSGPIERLGRQPGRNLGPAVVAAAQRLSEFLRRESD</sequence>
<keyword evidence="2" id="KW-0238">DNA-binding</keyword>
<dbReference type="GO" id="GO:0003677">
    <property type="term" value="F:DNA binding"/>
    <property type="evidence" value="ECO:0007669"/>
    <property type="project" value="UniProtKB-KW"/>
</dbReference>
<feature type="domain" description="HTH iclR-type" evidence="4">
    <location>
        <begin position="40"/>
        <end position="99"/>
    </location>
</feature>
<dbReference type="InterPro" id="IPR029016">
    <property type="entry name" value="GAF-like_dom_sf"/>
</dbReference>
<evidence type="ECO:0000256" key="2">
    <source>
        <dbReference type="ARBA" id="ARBA00023125"/>
    </source>
</evidence>
<dbReference type="Pfam" id="PF09339">
    <property type="entry name" value="HTH_IclR"/>
    <property type="match status" value="1"/>
</dbReference>
<evidence type="ECO:0000259" key="5">
    <source>
        <dbReference type="PROSITE" id="PS51078"/>
    </source>
</evidence>
<evidence type="ECO:0000256" key="3">
    <source>
        <dbReference type="ARBA" id="ARBA00023163"/>
    </source>
</evidence>
<keyword evidence="1" id="KW-0805">Transcription regulation</keyword>
<evidence type="ECO:0000256" key="1">
    <source>
        <dbReference type="ARBA" id="ARBA00023015"/>
    </source>
</evidence>
<dbReference type="AlphaFoldDB" id="A0A8G2M5K7"/>
<dbReference type="SUPFAM" id="SSF46785">
    <property type="entry name" value="Winged helix' DNA-binding domain"/>
    <property type="match status" value="1"/>
</dbReference>
<comment type="caution">
    <text evidence="6">The sequence shown here is derived from an EMBL/GenBank/DDBJ whole genome shotgun (WGS) entry which is preliminary data.</text>
</comment>